<organism evidence="3 4">
    <name type="scientific">Modicella reniformis</name>
    <dbReference type="NCBI Taxonomy" id="1440133"/>
    <lineage>
        <taxon>Eukaryota</taxon>
        <taxon>Fungi</taxon>
        <taxon>Fungi incertae sedis</taxon>
        <taxon>Mucoromycota</taxon>
        <taxon>Mortierellomycotina</taxon>
        <taxon>Mortierellomycetes</taxon>
        <taxon>Mortierellales</taxon>
        <taxon>Mortierellaceae</taxon>
        <taxon>Modicella</taxon>
    </lineage>
</organism>
<evidence type="ECO:0000313" key="3">
    <source>
        <dbReference type="EMBL" id="KAF9937985.1"/>
    </source>
</evidence>
<proteinExistence type="predicted"/>
<feature type="region of interest" description="Disordered" evidence="1">
    <location>
        <begin position="389"/>
        <end position="411"/>
    </location>
</feature>
<accession>A0A9P6IPW4</accession>
<gene>
    <name evidence="3" type="ORF">BGZ65_000719</name>
</gene>
<keyword evidence="2" id="KW-1133">Transmembrane helix</keyword>
<dbReference type="AlphaFoldDB" id="A0A9P6IPW4"/>
<evidence type="ECO:0000256" key="1">
    <source>
        <dbReference type="SAM" id="MobiDB-lite"/>
    </source>
</evidence>
<name>A0A9P6IPW4_9FUNG</name>
<evidence type="ECO:0000313" key="4">
    <source>
        <dbReference type="Proteomes" id="UP000749646"/>
    </source>
</evidence>
<keyword evidence="2" id="KW-0472">Membrane</keyword>
<feature type="compositionally biased region" description="Pro residues" evidence="1">
    <location>
        <begin position="399"/>
        <end position="411"/>
    </location>
</feature>
<sequence>MGFFIPTCIATDGIRFFAFGLSISYADKKSVYLLAKSNDYPSHTLVDLTWSLVSAVESAGYGSLPISLEMSRDTCNYDCAVDDTGVFSFLVKDDFMGISTGGLQYQPSGAIITPNRFGRGAWKNIVIPKDYLWNTGVQSALFNYKDSTTGGNTLMHVSKGEDMAIYAATLDLVSMTMVKGTTPWNSTLDKIRNIGPITYTNGSLYIYGTGYLSNFIGLSTLPITRPGPGAVPYVFIHDRSGVYSIPLSGDLQAVMVPTNKNVTVKELFGLPVPNWESSAQPPSSSATGFPGGANGAGNKGLIAGICGLTAGVIAAMVFVYLRRVRRLRNDGPQQQSTLQQKLMMMGHEPPKPVVSAPMKMMTGDIEVKANFPGVEIKMNLPEITNGSGIEPVSVSTRSPLPPPIPTRPPLPPPLVLRPVLVEVNPRITSSPSTSAPSSSNLVTTHSLHYLEPMSAMTSHPPRSDEITEVTPNMGMYAHGHGISNMSGQNPQTAESAFSIPMPSVSYLTKPGNPHTPHHPTQ</sequence>
<evidence type="ECO:0000256" key="2">
    <source>
        <dbReference type="SAM" id="Phobius"/>
    </source>
</evidence>
<reference evidence="3" key="1">
    <citation type="journal article" date="2020" name="Fungal Divers.">
        <title>Resolving the Mortierellaceae phylogeny through synthesis of multi-gene phylogenetics and phylogenomics.</title>
        <authorList>
            <person name="Vandepol N."/>
            <person name="Liber J."/>
            <person name="Desiro A."/>
            <person name="Na H."/>
            <person name="Kennedy M."/>
            <person name="Barry K."/>
            <person name="Grigoriev I.V."/>
            <person name="Miller A.N."/>
            <person name="O'Donnell K."/>
            <person name="Stajich J.E."/>
            <person name="Bonito G."/>
        </authorList>
    </citation>
    <scope>NUCLEOTIDE SEQUENCE</scope>
    <source>
        <strain evidence="3">MES-2147</strain>
    </source>
</reference>
<feature type="transmembrane region" description="Helical" evidence="2">
    <location>
        <begin position="300"/>
        <end position="321"/>
    </location>
</feature>
<dbReference type="OrthoDB" id="2373827at2759"/>
<dbReference type="Proteomes" id="UP000749646">
    <property type="component" value="Unassembled WGS sequence"/>
</dbReference>
<protein>
    <submittedName>
        <fullName evidence="3">Uncharacterized protein</fullName>
    </submittedName>
</protein>
<dbReference type="EMBL" id="JAAAHW010009639">
    <property type="protein sequence ID" value="KAF9937985.1"/>
    <property type="molecule type" value="Genomic_DNA"/>
</dbReference>
<keyword evidence="2" id="KW-0812">Transmembrane</keyword>
<comment type="caution">
    <text evidence="3">The sequence shown here is derived from an EMBL/GenBank/DDBJ whole genome shotgun (WGS) entry which is preliminary data.</text>
</comment>
<keyword evidence="4" id="KW-1185">Reference proteome</keyword>